<dbReference type="SMART" id="SM00115">
    <property type="entry name" value="CASc"/>
    <property type="match status" value="1"/>
</dbReference>
<evidence type="ECO:0000256" key="1">
    <source>
        <dbReference type="ARBA" id="ARBA00010134"/>
    </source>
</evidence>
<dbReference type="CDD" id="cd00032">
    <property type="entry name" value="CASc"/>
    <property type="match status" value="1"/>
</dbReference>
<proteinExistence type="inferred from homology"/>
<dbReference type="PROSITE" id="PS01122">
    <property type="entry name" value="CASPASE_CYS"/>
    <property type="match status" value="1"/>
</dbReference>
<feature type="domain" description="Caspase family p10" evidence="8">
    <location>
        <begin position="183"/>
        <end position="277"/>
    </location>
</feature>
<dbReference type="PANTHER" id="PTHR10454:SF232">
    <property type="entry name" value="AT03047P-RELATED"/>
    <property type="match status" value="1"/>
</dbReference>
<dbReference type="InterPro" id="IPR011600">
    <property type="entry name" value="Pept_C14_caspase"/>
</dbReference>
<dbReference type="InterPro" id="IPR033139">
    <property type="entry name" value="Caspase_cys_AS"/>
</dbReference>
<evidence type="ECO:0000259" key="8">
    <source>
        <dbReference type="PROSITE" id="PS50207"/>
    </source>
</evidence>
<keyword evidence="4" id="KW-0378">Hydrolase</keyword>
<dbReference type="InterPro" id="IPR002398">
    <property type="entry name" value="Pept_C14"/>
</dbReference>
<keyword evidence="5" id="KW-0788">Thiol protease</keyword>
<dbReference type="GO" id="GO:0006508">
    <property type="term" value="P:proteolysis"/>
    <property type="evidence" value="ECO:0007669"/>
    <property type="project" value="UniProtKB-KW"/>
</dbReference>
<evidence type="ECO:0000313" key="11">
    <source>
        <dbReference type="Proteomes" id="UP001186944"/>
    </source>
</evidence>
<protein>
    <recommendedName>
        <fullName evidence="12">Caspase-3</fullName>
    </recommendedName>
</protein>
<evidence type="ECO:0000313" key="10">
    <source>
        <dbReference type="EMBL" id="KAK3091451.1"/>
    </source>
</evidence>
<dbReference type="Pfam" id="PF00656">
    <property type="entry name" value="Peptidase_C14"/>
    <property type="match status" value="1"/>
</dbReference>
<dbReference type="PROSITE" id="PS50207">
    <property type="entry name" value="CASPASE_P10"/>
    <property type="match status" value="1"/>
</dbReference>
<keyword evidence="11" id="KW-1185">Reference proteome</keyword>
<dbReference type="GO" id="GO:0004197">
    <property type="term" value="F:cysteine-type endopeptidase activity"/>
    <property type="evidence" value="ECO:0007669"/>
    <property type="project" value="InterPro"/>
</dbReference>
<name>A0AA89BRJ4_PINIB</name>
<dbReference type="GO" id="GO:0043525">
    <property type="term" value="P:positive regulation of neuron apoptotic process"/>
    <property type="evidence" value="ECO:0007669"/>
    <property type="project" value="TreeGrafter"/>
</dbReference>
<dbReference type="Proteomes" id="UP001186944">
    <property type="component" value="Unassembled WGS sequence"/>
</dbReference>
<organism evidence="10 11">
    <name type="scientific">Pinctada imbricata</name>
    <name type="common">Atlantic pearl-oyster</name>
    <name type="synonym">Pinctada martensii</name>
    <dbReference type="NCBI Taxonomy" id="66713"/>
    <lineage>
        <taxon>Eukaryota</taxon>
        <taxon>Metazoa</taxon>
        <taxon>Spiralia</taxon>
        <taxon>Lophotrochozoa</taxon>
        <taxon>Mollusca</taxon>
        <taxon>Bivalvia</taxon>
        <taxon>Autobranchia</taxon>
        <taxon>Pteriomorphia</taxon>
        <taxon>Pterioida</taxon>
        <taxon>Pterioidea</taxon>
        <taxon>Pteriidae</taxon>
        <taxon>Pinctada</taxon>
    </lineage>
</organism>
<accession>A0AA89BRJ4</accession>
<dbReference type="InterPro" id="IPR001309">
    <property type="entry name" value="Pept_C14_p20"/>
</dbReference>
<evidence type="ECO:0000259" key="9">
    <source>
        <dbReference type="PROSITE" id="PS50208"/>
    </source>
</evidence>
<dbReference type="FunFam" id="3.40.50.1460:FF:000001">
    <property type="entry name" value="Caspase-3 preproprotein"/>
    <property type="match status" value="1"/>
</dbReference>
<gene>
    <name evidence="10" type="ORF">FSP39_019937</name>
</gene>
<comment type="similarity">
    <text evidence="1 7">Belongs to the peptidase C14A family.</text>
</comment>
<reference evidence="10" key="1">
    <citation type="submission" date="2019-08" db="EMBL/GenBank/DDBJ databases">
        <title>The improved chromosome-level genome for the pearl oyster Pinctada fucata martensii using PacBio sequencing and Hi-C.</title>
        <authorList>
            <person name="Zheng Z."/>
        </authorList>
    </citation>
    <scope>NUCLEOTIDE SEQUENCE</scope>
    <source>
        <strain evidence="10">ZZ-2019</strain>
        <tissue evidence="10">Adductor muscle</tissue>
    </source>
</reference>
<evidence type="ECO:0000256" key="6">
    <source>
        <dbReference type="ARBA" id="ARBA00023145"/>
    </source>
</evidence>
<dbReference type="GO" id="GO:0005737">
    <property type="term" value="C:cytoplasm"/>
    <property type="evidence" value="ECO:0007669"/>
    <property type="project" value="TreeGrafter"/>
</dbReference>
<keyword evidence="2" id="KW-0645">Protease</keyword>
<dbReference type="GO" id="GO:0006915">
    <property type="term" value="P:apoptotic process"/>
    <property type="evidence" value="ECO:0007669"/>
    <property type="project" value="UniProtKB-KW"/>
</dbReference>
<dbReference type="InterPro" id="IPR015917">
    <property type="entry name" value="Pept_C14A"/>
</dbReference>
<dbReference type="AlphaFoldDB" id="A0AA89BRJ4"/>
<keyword evidence="3" id="KW-0053">Apoptosis</keyword>
<evidence type="ECO:0000256" key="3">
    <source>
        <dbReference type="ARBA" id="ARBA00022703"/>
    </source>
</evidence>
<dbReference type="Gene3D" id="3.40.50.1460">
    <property type="match status" value="1"/>
</dbReference>
<feature type="domain" description="Caspase family p20" evidence="9">
    <location>
        <begin position="36"/>
        <end position="160"/>
    </location>
</feature>
<dbReference type="InterPro" id="IPR016129">
    <property type="entry name" value="Caspase_his_AS"/>
</dbReference>
<dbReference type="EMBL" id="VSWD01000010">
    <property type="protein sequence ID" value="KAK3091451.1"/>
    <property type="molecule type" value="Genomic_DNA"/>
</dbReference>
<dbReference type="PRINTS" id="PR00376">
    <property type="entry name" value="IL1BCENZYME"/>
</dbReference>
<evidence type="ECO:0000256" key="2">
    <source>
        <dbReference type="ARBA" id="ARBA00022670"/>
    </source>
</evidence>
<dbReference type="SUPFAM" id="SSF52129">
    <property type="entry name" value="Caspase-like"/>
    <property type="match status" value="1"/>
</dbReference>
<dbReference type="PROSITE" id="PS01121">
    <property type="entry name" value="CASPASE_HIS"/>
    <property type="match status" value="1"/>
</dbReference>
<dbReference type="InterPro" id="IPR002138">
    <property type="entry name" value="Pept_C14_p10"/>
</dbReference>
<dbReference type="PROSITE" id="PS50208">
    <property type="entry name" value="CASPASE_P20"/>
    <property type="match status" value="1"/>
</dbReference>
<dbReference type="InterPro" id="IPR029030">
    <property type="entry name" value="Caspase-like_dom_sf"/>
</dbReference>
<comment type="caution">
    <text evidence="10">The sequence shown here is derived from an EMBL/GenBank/DDBJ whole genome shotgun (WGS) entry which is preliminary data.</text>
</comment>
<evidence type="ECO:0008006" key="12">
    <source>
        <dbReference type="Google" id="ProtNLM"/>
    </source>
</evidence>
<evidence type="ECO:0000256" key="5">
    <source>
        <dbReference type="ARBA" id="ARBA00022807"/>
    </source>
</evidence>
<evidence type="ECO:0000256" key="7">
    <source>
        <dbReference type="RuleBase" id="RU003971"/>
    </source>
</evidence>
<evidence type="ECO:0000256" key="4">
    <source>
        <dbReference type="ARBA" id="ARBA00022801"/>
    </source>
</evidence>
<keyword evidence="6" id="KW-0865">Zymogen</keyword>
<dbReference type="PANTHER" id="PTHR10454">
    <property type="entry name" value="CASPASE"/>
    <property type="match status" value="1"/>
</dbReference>
<sequence>MISVFDLIFRNTPAPGTVVQTRAELFAHAYKMDYNRRGVALIINNKKFHHSTGLNDRNGTDVDASALACRFSELGFEPEIRHNQSAKEMKDTISQFATVDHTDADCFACAILSHGEEGTVWGTDRQIKVDDILAPFKGDVCASLTGKPKLFFIQACRGTKFDSGADMNVADAIGFMDEDVAMQTHRIPAEADFLVAYSVVPGFYSWRNSADGSWFVQALSRVLEEHGTELDLLTMMTRVNQKVALQFQSTTSNPNLSGKKQIPCVTSMLTKDVYFIPKS</sequence>